<feature type="region of interest" description="Disordered" evidence="4">
    <location>
        <begin position="1"/>
        <end position="57"/>
    </location>
</feature>
<feature type="region of interest" description="Disordered" evidence="4">
    <location>
        <begin position="665"/>
        <end position="699"/>
    </location>
</feature>
<dbReference type="InterPro" id="IPR007219">
    <property type="entry name" value="XnlR_reg_dom"/>
</dbReference>
<dbReference type="InterPro" id="IPR050613">
    <property type="entry name" value="Sec_Metabolite_Reg"/>
</dbReference>
<dbReference type="InterPro" id="IPR036864">
    <property type="entry name" value="Zn2-C6_fun-type_DNA-bd_sf"/>
</dbReference>
<reference evidence="6" key="1">
    <citation type="submission" date="2021-03" db="EMBL/GenBank/DDBJ databases">
        <authorList>
            <person name="Tagirdzhanova G."/>
        </authorList>
    </citation>
    <scope>NUCLEOTIDE SEQUENCE</scope>
</reference>
<comment type="subcellular location">
    <subcellularLocation>
        <location evidence="1">Nucleus</location>
    </subcellularLocation>
</comment>
<dbReference type="OrthoDB" id="424974at2759"/>
<organism evidence="6 7">
    <name type="scientific">Heterodermia speciosa</name>
    <dbReference type="NCBI Taxonomy" id="116794"/>
    <lineage>
        <taxon>Eukaryota</taxon>
        <taxon>Fungi</taxon>
        <taxon>Dikarya</taxon>
        <taxon>Ascomycota</taxon>
        <taxon>Pezizomycotina</taxon>
        <taxon>Lecanoromycetes</taxon>
        <taxon>OSLEUM clade</taxon>
        <taxon>Lecanoromycetidae</taxon>
        <taxon>Caliciales</taxon>
        <taxon>Physciaceae</taxon>
        <taxon>Heterodermia</taxon>
    </lineage>
</organism>
<dbReference type="GO" id="GO:0008270">
    <property type="term" value="F:zinc ion binding"/>
    <property type="evidence" value="ECO:0007669"/>
    <property type="project" value="InterPro"/>
</dbReference>
<feature type="compositionally biased region" description="Basic and acidic residues" evidence="4">
    <location>
        <begin position="14"/>
        <end position="29"/>
    </location>
</feature>
<protein>
    <recommendedName>
        <fullName evidence="5">Zn(2)-C6 fungal-type domain-containing protein</fullName>
    </recommendedName>
</protein>
<sequence length="780" mass="87223">MMHPIDITGKAVGIKKDSGSLEHKPRIDRTSPSSAATQSHNATAAAAGATASTPRVRRRNRMITSCLECRRRKLKCDKSHPCTNCVKTSRDCLFLAPSLDSASQLKLTEIKEKMGSLERVLEQDVAKKGSRRRNDPLADAEDDEVDFAPEPEDEKYLEPSALTVQDAVYDEDADDDLADLGFQMGKMRLTDRVGGFFRPKMAEELTVTLNDARNDHRSPTEKAHSPDPQLPYMPEGAGFLAPGPTYLPPSSNFFLSNNTSGASLIDFLPSKSVADRLLNQYWQAVHPIARAVHRHSFQRRYDIFWNDVSIGVEPPNSLQAIVFAAMFSGVVSMHEDAIVMGFGVSKKGLVENFQMGTETALGRANFIRTAKLETLQAFVMYMIPLCRGEVSRAHSALVGTAVRIAECMGLHRDGTEYGLGPIETHIRRILWYQLCLLDIRTCEAQGPRPVIRAEDFDTQFPSNIDDAYLEQGRSSTDTPQRWTDMTLTLIRMECNEIIRVVWVDRPRLEKKKISLTAVLGKVENFRRTMKEKYMSLVDDTIPVQHAGRYHNSVAYSIPDRLRQIIITSGVTVMECAIELETSPSLSMWSWYAGAIQQYHYALLILIEIYAFPMRKEADRIWACLDYIFDVPRNLPREHKGRWIITQVRDKTGYYMGVRKARAPAKIDSFSQQAQRSATSSTSPVNMAQQPGGGNAQPQQNELMSAGIPRQVSYGQPANAAYTPRHNPPPPSPVPLGPTGHPTTMPPVSNAPMVDIDWYEWDKLFPPDVNTGELNLPNVTG</sequence>
<dbReference type="PROSITE" id="PS00463">
    <property type="entry name" value="ZN2_CY6_FUNGAL_1"/>
    <property type="match status" value="1"/>
</dbReference>
<dbReference type="PANTHER" id="PTHR31001">
    <property type="entry name" value="UNCHARACTERIZED TRANSCRIPTIONAL REGULATORY PROTEIN"/>
    <property type="match status" value="1"/>
</dbReference>
<keyword evidence="3" id="KW-0539">Nucleus</keyword>
<accession>A0A8H3EP15</accession>
<evidence type="ECO:0000256" key="1">
    <source>
        <dbReference type="ARBA" id="ARBA00004123"/>
    </source>
</evidence>
<dbReference type="PROSITE" id="PS50048">
    <property type="entry name" value="ZN2_CY6_FUNGAL_2"/>
    <property type="match status" value="1"/>
</dbReference>
<feature type="compositionally biased region" description="Pro residues" evidence="4">
    <location>
        <begin position="725"/>
        <end position="735"/>
    </location>
</feature>
<dbReference type="Pfam" id="PF04082">
    <property type="entry name" value="Fungal_trans"/>
    <property type="match status" value="1"/>
</dbReference>
<feature type="compositionally biased region" description="Low complexity" evidence="4">
    <location>
        <begin position="668"/>
        <end position="682"/>
    </location>
</feature>
<dbReference type="PANTHER" id="PTHR31001:SF40">
    <property type="entry name" value="ZN(II)2CYS6 TRANSCRIPTION FACTOR (EUROFUNG)"/>
    <property type="match status" value="1"/>
</dbReference>
<feature type="compositionally biased region" description="Low complexity" evidence="4">
    <location>
        <begin position="33"/>
        <end position="53"/>
    </location>
</feature>
<dbReference type="GO" id="GO:0006351">
    <property type="term" value="P:DNA-templated transcription"/>
    <property type="evidence" value="ECO:0007669"/>
    <property type="project" value="InterPro"/>
</dbReference>
<dbReference type="AlphaFoldDB" id="A0A8H3EP15"/>
<evidence type="ECO:0000256" key="3">
    <source>
        <dbReference type="ARBA" id="ARBA00023242"/>
    </source>
</evidence>
<gene>
    <name evidence="6" type="ORF">HETSPECPRED_007173</name>
</gene>
<feature type="compositionally biased region" description="Acidic residues" evidence="4">
    <location>
        <begin position="138"/>
        <end position="155"/>
    </location>
</feature>
<dbReference type="GO" id="GO:0003677">
    <property type="term" value="F:DNA binding"/>
    <property type="evidence" value="ECO:0007669"/>
    <property type="project" value="InterPro"/>
</dbReference>
<comment type="caution">
    <text evidence="6">The sequence shown here is derived from an EMBL/GenBank/DDBJ whole genome shotgun (WGS) entry which is preliminary data.</text>
</comment>
<evidence type="ECO:0000256" key="2">
    <source>
        <dbReference type="ARBA" id="ARBA00022723"/>
    </source>
</evidence>
<dbReference type="CDD" id="cd00067">
    <property type="entry name" value="GAL4"/>
    <property type="match status" value="1"/>
</dbReference>
<dbReference type="SUPFAM" id="SSF57701">
    <property type="entry name" value="Zn2/Cys6 DNA-binding domain"/>
    <property type="match status" value="1"/>
</dbReference>
<feature type="compositionally biased region" description="Basic and acidic residues" evidence="4">
    <location>
        <begin position="123"/>
        <end position="136"/>
    </location>
</feature>
<evidence type="ECO:0000313" key="6">
    <source>
        <dbReference type="EMBL" id="CAF9907577.1"/>
    </source>
</evidence>
<dbReference type="Pfam" id="PF00172">
    <property type="entry name" value="Zn_clus"/>
    <property type="match status" value="1"/>
</dbReference>
<dbReference type="InterPro" id="IPR001138">
    <property type="entry name" value="Zn2Cys6_DnaBD"/>
</dbReference>
<dbReference type="EMBL" id="CAJPDS010000005">
    <property type="protein sequence ID" value="CAF9907577.1"/>
    <property type="molecule type" value="Genomic_DNA"/>
</dbReference>
<dbReference type="SMART" id="SM00906">
    <property type="entry name" value="Fungal_trans"/>
    <property type="match status" value="1"/>
</dbReference>
<evidence type="ECO:0000259" key="5">
    <source>
        <dbReference type="PROSITE" id="PS50048"/>
    </source>
</evidence>
<proteinExistence type="predicted"/>
<dbReference type="CDD" id="cd12148">
    <property type="entry name" value="fungal_TF_MHR"/>
    <property type="match status" value="1"/>
</dbReference>
<feature type="region of interest" description="Disordered" evidence="4">
    <location>
        <begin position="123"/>
        <end position="155"/>
    </location>
</feature>
<dbReference type="Gene3D" id="4.10.240.10">
    <property type="entry name" value="Zn(2)-C6 fungal-type DNA-binding domain"/>
    <property type="match status" value="1"/>
</dbReference>
<evidence type="ECO:0000256" key="4">
    <source>
        <dbReference type="SAM" id="MobiDB-lite"/>
    </source>
</evidence>
<dbReference type="GO" id="GO:0000981">
    <property type="term" value="F:DNA-binding transcription factor activity, RNA polymerase II-specific"/>
    <property type="evidence" value="ECO:0007669"/>
    <property type="project" value="InterPro"/>
</dbReference>
<feature type="domain" description="Zn(2)-C6 fungal-type" evidence="5">
    <location>
        <begin position="65"/>
        <end position="94"/>
    </location>
</feature>
<dbReference type="Proteomes" id="UP000664521">
    <property type="component" value="Unassembled WGS sequence"/>
</dbReference>
<evidence type="ECO:0000313" key="7">
    <source>
        <dbReference type="Proteomes" id="UP000664521"/>
    </source>
</evidence>
<dbReference type="GO" id="GO:0005634">
    <property type="term" value="C:nucleus"/>
    <property type="evidence" value="ECO:0007669"/>
    <property type="project" value="UniProtKB-SubCell"/>
</dbReference>
<feature type="region of interest" description="Disordered" evidence="4">
    <location>
        <begin position="717"/>
        <end position="748"/>
    </location>
</feature>
<name>A0A8H3EP15_9LECA</name>
<keyword evidence="7" id="KW-1185">Reference proteome</keyword>
<dbReference type="SMART" id="SM00066">
    <property type="entry name" value="GAL4"/>
    <property type="match status" value="1"/>
</dbReference>
<keyword evidence="2" id="KW-0479">Metal-binding</keyword>